<dbReference type="Proteomes" id="UP000229340">
    <property type="component" value="Plasmid pNP7-1"/>
</dbReference>
<reference evidence="2" key="1">
    <citation type="submission" date="2017-10" db="EMBL/GenBank/DDBJ databases">
        <title>Complete genome sequence of Moraxella osloensis NP7 isolated from human skin.</title>
        <authorList>
            <person name="Lee K."/>
            <person name="Lim J.Y."/>
            <person name="Hwang I."/>
        </authorList>
    </citation>
    <scope>NUCLEOTIDE SEQUENCE [LARGE SCALE GENOMIC DNA]</scope>
    <source>
        <strain evidence="2">NP7</strain>
        <plasmid evidence="2">pnp7-1</plasmid>
    </source>
</reference>
<protein>
    <submittedName>
        <fullName evidence="1">Uncharacterized protein</fullName>
    </submittedName>
</protein>
<sequence length="170" mass="19258">MAHGVNLFDVVAAMQYSKAWLELFRNQALEGAEQIGAWNRHISQKLGGVPIETQVAFCHVCDLNDIDDVFEQSRSIRRLKIALIDYIRFLIKDGVTGERIEAIKTALVMLDAQIKAFEDIKPNARQMTICLDITPALETQMSDAIYLLHEESLNLMKNGLGFEINRPKKL</sequence>
<gene>
    <name evidence="1" type="ORF">NP7_09340</name>
</gene>
<evidence type="ECO:0000313" key="1">
    <source>
        <dbReference type="EMBL" id="ATR79565.1"/>
    </source>
</evidence>
<organism evidence="1 2">
    <name type="scientific">Faucicola osloensis</name>
    <name type="common">Moraxella osloensis</name>
    <dbReference type="NCBI Taxonomy" id="34062"/>
    <lineage>
        <taxon>Bacteria</taxon>
        <taxon>Pseudomonadati</taxon>
        <taxon>Pseudomonadota</taxon>
        <taxon>Gammaproteobacteria</taxon>
        <taxon>Moraxellales</taxon>
        <taxon>Moraxellaceae</taxon>
        <taxon>Faucicola</taxon>
    </lineage>
</organism>
<geneLocation type="plasmid" evidence="2">
    <name>pnp7-1</name>
</geneLocation>
<keyword evidence="1" id="KW-0614">Plasmid</keyword>
<proteinExistence type="predicted"/>
<evidence type="ECO:0000313" key="2">
    <source>
        <dbReference type="Proteomes" id="UP000229340"/>
    </source>
</evidence>
<dbReference type="EMBL" id="CP024444">
    <property type="protein sequence ID" value="ATR79565.1"/>
    <property type="molecule type" value="Genomic_DNA"/>
</dbReference>
<dbReference type="AlphaFoldDB" id="A0A2D2LX10"/>
<name>A0A2D2LX10_FAUOS</name>
<accession>A0A2D2LX10</accession>